<dbReference type="RefSeq" id="WP_085752384.1">
    <property type="nucleotide sequence ID" value="NZ_BSPR01000006.1"/>
</dbReference>
<gene>
    <name evidence="1" type="ORF">A4W93_20490</name>
</gene>
<dbReference type="KEGG" id="rgu:A4W93_20490"/>
<proteinExistence type="predicted"/>
<sequence>MRPGPPIEPRRVTLDELRLWVAGRGKHVLTFLGYSGAGYETPDGMLADAEAVLASHDPDRVIVNVGATAIGIGAVYVPARQRGFETLGIVSSRALKGNARWSPAVDHVFVIEDDTWGGTDADGHLHPTSAAIVAVSDELVAIGGGDISRAELWAGRGAGKPCRFIPAEFEHELALRWAREAGRSAPSHFASVIGEAAWRFP</sequence>
<name>A0A1W6LCU9_9BURK</name>
<accession>A0A1W6LCU9</accession>
<reference evidence="1 2" key="1">
    <citation type="submission" date="2016-04" db="EMBL/GenBank/DDBJ databases">
        <title>Complete genome sequence of natural rubber-degrading, novel Gram-negative bacterium, Rhizobacter gummiphilus strain NS21.</title>
        <authorList>
            <person name="Tabata M."/>
            <person name="Kasai D."/>
            <person name="Fukuda M."/>
        </authorList>
    </citation>
    <scope>NUCLEOTIDE SEQUENCE [LARGE SCALE GENOMIC DNA]</scope>
    <source>
        <strain evidence="1 2">NS21</strain>
    </source>
</reference>
<evidence type="ECO:0000313" key="2">
    <source>
        <dbReference type="Proteomes" id="UP000193427"/>
    </source>
</evidence>
<dbReference type="STRING" id="946333.A4W93_20490"/>
<evidence type="ECO:0000313" key="1">
    <source>
        <dbReference type="EMBL" id="ARN22085.1"/>
    </source>
</evidence>
<protein>
    <submittedName>
        <fullName evidence="1">Uncharacterized protein</fullName>
    </submittedName>
</protein>
<dbReference type="AlphaFoldDB" id="A0A1W6LCU9"/>
<organism evidence="1 2">
    <name type="scientific">Piscinibacter gummiphilus</name>
    <dbReference type="NCBI Taxonomy" id="946333"/>
    <lineage>
        <taxon>Bacteria</taxon>
        <taxon>Pseudomonadati</taxon>
        <taxon>Pseudomonadota</taxon>
        <taxon>Betaproteobacteria</taxon>
        <taxon>Burkholderiales</taxon>
        <taxon>Sphaerotilaceae</taxon>
        <taxon>Piscinibacter</taxon>
    </lineage>
</organism>
<dbReference type="Proteomes" id="UP000193427">
    <property type="component" value="Chromosome"/>
</dbReference>
<dbReference type="OrthoDB" id="7026228at2"/>
<keyword evidence="2" id="KW-1185">Reference proteome</keyword>
<dbReference type="EMBL" id="CP015118">
    <property type="protein sequence ID" value="ARN22085.1"/>
    <property type="molecule type" value="Genomic_DNA"/>
</dbReference>